<reference evidence="1" key="2">
    <citation type="journal article" date="2015" name="Fish Shellfish Immunol.">
        <title>Early steps in the European eel (Anguilla anguilla)-Vibrio vulnificus interaction in the gills: Role of the RtxA13 toxin.</title>
        <authorList>
            <person name="Callol A."/>
            <person name="Pajuelo D."/>
            <person name="Ebbesson L."/>
            <person name="Teles M."/>
            <person name="MacKenzie S."/>
            <person name="Amaro C."/>
        </authorList>
    </citation>
    <scope>NUCLEOTIDE SEQUENCE</scope>
</reference>
<name>A0A0E9PHX9_ANGAN</name>
<evidence type="ECO:0000313" key="1">
    <source>
        <dbReference type="EMBL" id="JAH04139.1"/>
    </source>
</evidence>
<dbReference type="EMBL" id="GBXM01104438">
    <property type="protein sequence ID" value="JAH04139.1"/>
    <property type="molecule type" value="Transcribed_RNA"/>
</dbReference>
<sequence>MMNTFQATQRAVQTEYTMIYLDRY</sequence>
<organism evidence="1">
    <name type="scientific">Anguilla anguilla</name>
    <name type="common">European freshwater eel</name>
    <name type="synonym">Muraena anguilla</name>
    <dbReference type="NCBI Taxonomy" id="7936"/>
    <lineage>
        <taxon>Eukaryota</taxon>
        <taxon>Metazoa</taxon>
        <taxon>Chordata</taxon>
        <taxon>Craniata</taxon>
        <taxon>Vertebrata</taxon>
        <taxon>Euteleostomi</taxon>
        <taxon>Actinopterygii</taxon>
        <taxon>Neopterygii</taxon>
        <taxon>Teleostei</taxon>
        <taxon>Anguilliformes</taxon>
        <taxon>Anguillidae</taxon>
        <taxon>Anguilla</taxon>
    </lineage>
</organism>
<accession>A0A0E9PHX9</accession>
<reference evidence="1" key="1">
    <citation type="submission" date="2014-11" db="EMBL/GenBank/DDBJ databases">
        <authorList>
            <person name="Amaro Gonzalez C."/>
        </authorList>
    </citation>
    <scope>NUCLEOTIDE SEQUENCE</scope>
</reference>
<dbReference type="AlphaFoldDB" id="A0A0E9PHX9"/>
<proteinExistence type="predicted"/>
<protein>
    <submittedName>
        <fullName evidence="1">Uncharacterized protein</fullName>
    </submittedName>
</protein>